<dbReference type="EMBL" id="GGEC01019708">
    <property type="protein sequence ID" value="MBX00192.1"/>
    <property type="molecule type" value="Transcribed_RNA"/>
</dbReference>
<name>A0A2P2K386_RHIMU</name>
<sequence>MSIYRCAQLVRQADSLELNLLPGVLVMHLSQHALVSFATVSLSIAFSFSCCPPMEIIQK</sequence>
<protein>
    <submittedName>
        <fullName evidence="1">Mitochondrial import inner membrane translocase subunit Tim8/small zinc finger-like protein</fullName>
    </submittedName>
</protein>
<organism evidence="1">
    <name type="scientific">Rhizophora mucronata</name>
    <name type="common">Asiatic mangrove</name>
    <dbReference type="NCBI Taxonomy" id="61149"/>
    <lineage>
        <taxon>Eukaryota</taxon>
        <taxon>Viridiplantae</taxon>
        <taxon>Streptophyta</taxon>
        <taxon>Embryophyta</taxon>
        <taxon>Tracheophyta</taxon>
        <taxon>Spermatophyta</taxon>
        <taxon>Magnoliopsida</taxon>
        <taxon>eudicotyledons</taxon>
        <taxon>Gunneridae</taxon>
        <taxon>Pentapetalae</taxon>
        <taxon>rosids</taxon>
        <taxon>fabids</taxon>
        <taxon>Malpighiales</taxon>
        <taxon>Rhizophoraceae</taxon>
        <taxon>Rhizophora</taxon>
    </lineage>
</organism>
<proteinExistence type="predicted"/>
<dbReference type="AlphaFoldDB" id="A0A2P2K386"/>
<reference evidence="1" key="1">
    <citation type="submission" date="2018-02" db="EMBL/GenBank/DDBJ databases">
        <title>Rhizophora mucronata_Transcriptome.</title>
        <authorList>
            <person name="Meera S.P."/>
            <person name="Sreeshan A."/>
            <person name="Augustine A."/>
        </authorList>
    </citation>
    <scope>NUCLEOTIDE SEQUENCE</scope>
    <source>
        <tissue evidence="1">Leaf</tissue>
    </source>
</reference>
<evidence type="ECO:0000313" key="1">
    <source>
        <dbReference type="EMBL" id="MBX00192.1"/>
    </source>
</evidence>
<accession>A0A2P2K386</accession>